<dbReference type="Proteomes" id="UP000076586">
    <property type="component" value="Unassembled WGS sequence"/>
</dbReference>
<evidence type="ECO:0000313" key="9">
    <source>
        <dbReference type="Proteomes" id="UP000076586"/>
    </source>
</evidence>
<dbReference type="InterPro" id="IPR023296">
    <property type="entry name" value="Glyco_hydro_beta-prop_sf"/>
</dbReference>
<dbReference type="InterPro" id="IPR051795">
    <property type="entry name" value="Glycosyl_Hydrlase_43"/>
</dbReference>
<evidence type="ECO:0000313" key="8">
    <source>
        <dbReference type="EMBL" id="GAT61980.1"/>
    </source>
</evidence>
<dbReference type="GO" id="GO:0004553">
    <property type="term" value="F:hydrolase activity, hydrolyzing O-glycosyl compounds"/>
    <property type="evidence" value="ECO:0007669"/>
    <property type="project" value="InterPro"/>
</dbReference>
<comment type="caution">
    <text evidence="8">The sequence shown here is derived from an EMBL/GenBank/DDBJ whole genome shotgun (WGS) entry which is preliminary data.</text>
</comment>
<evidence type="ECO:0000256" key="5">
    <source>
        <dbReference type="PIRSR" id="PIRSR606710-2"/>
    </source>
</evidence>
<dbReference type="PANTHER" id="PTHR42812:SF2">
    <property type="entry name" value="XYLOSIDASE_ARABINOSIDASE"/>
    <property type="match status" value="1"/>
</dbReference>
<dbReference type="GO" id="GO:0005975">
    <property type="term" value="P:carbohydrate metabolic process"/>
    <property type="evidence" value="ECO:0007669"/>
    <property type="project" value="InterPro"/>
</dbReference>
<evidence type="ECO:0000256" key="3">
    <source>
        <dbReference type="ARBA" id="ARBA00023295"/>
    </source>
</evidence>
<evidence type="ECO:0000256" key="6">
    <source>
        <dbReference type="RuleBase" id="RU361187"/>
    </source>
</evidence>
<dbReference type="Pfam" id="PF17851">
    <property type="entry name" value="GH43_C2"/>
    <property type="match status" value="1"/>
</dbReference>
<dbReference type="Gene3D" id="2.60.120.200">
    <property type="match status" value="1"/>
</dbReference>
<dbReference type="RefSeq" id="WP_201787336.1">
    <property type="nucleotide sequence ID" value="NZ_BDCR01000001.1"/>
</dbReference>
<dbReference type="PANTHER" id="PTHR42812">
    <property type="entry name" value="BETA-XYLOSIDASE"/>
    <property type="match status" value="1"/>
</dbReference>
<dbReference type="Gene3D" id="2.115.10.20">
    <property type="entry name" value="Glycosyl hydrolase domain, family 43"/>
    <property type="match status" value="1"/>
</dbReference>
<keyword evidence="3 6" id="KW-0326">Glycosidase</keyword>
<feature type="domain" description="Beta-xylosidase C-terminal Concanavalin A-like" evidence="7">
    <location>
        <begin position="328"/>
        <end position="501"/>
    </location>
</feature>
<dbReference type="InterPro" id="IPR041542">
    <property type="entry name" value="GH43_C2"/>
</dbReference>
<dbReference type="EMBL" id="BDCR01000001">
    <property type="protein sequence ID" value="GAT61980.1"/>
    <property type="molecule type" value="Genomic_DNA"/>
</dbReference>
<feature type="active site" description="Proton acceptor" evidence="4">
    <location>
        <position position="45"/>
    </location>
</feature>
<keyword evidence="2 6" id="KW-0378">Hydrolase</keyword>
<accession>A0A170YQH2</accession>
<keyword evidence="9" id="KW-1185">Reference proteome</keyword>
<dbReference type="STRING" id="681398.PJIAN_1570"/>
<evidence type="ECO:0000256" key="2">
    <source>
        <dbReference type="ARBA" id="ARBA00022801"/>
    </source>
</evidence>
<reference evidence="9" key="2">
    <citation type="journal article" date="2017" name="Genome Announc.">
        <title>Draft genome sequence of Paludibacter jiangxiensis NM7(T), a propionate-producing fermentative bacterium.</title>
        <authorList>
            <person name="Qiu Y.-L."/>
            <person name="Tourlousse D.M."/>
            <person name="Matsuura N."/>
            <person name="Ohashi A."/>
            <person name="Sekiguchi Y."/>
        </authorList>
    </citation>
    <scope>NUCLEOTIDE SEQUENCE [LARGE SCALE GENOMIC DNA]</scope>
    <source>
        <strain evidence="9">NM7</strain>
    </source>
</reference>
<protein>
    <submittedName>
        <fullName evidence="8">Beta-xylosidase</fullName>
    </submittedName>
</protein>
<evidence type="ECO:0000259" key="7">
    <source>
        <dbReference type="Pfam" id="PF17851"/>
    </source>
</evidence>
<dbReference type="InterPro" id="IPR006710">
    <property type="entry name" value="Glyco_hydro_43"/>
</dbReference>
<reference evidence="9" key="1">
    <citation type="submission" date="2016-04" db="EMBL/GenBank/DDBJ databases">
        <title>Draft genome sequence of Paludibacter jiangxiensis strain NM7.</title>
        <authorList>
            <person name="Qiu Y."/>
            <person name="Matsuura N."/>
            <person name="Ohashi A."/>
            <person name="Tourlousse M.D."/>
            <person name="Sekiguchi Y."/>
        </authorList>
    </citation>
    <scope>NUCLEOTIDE SEQUENCE [LARGE SCALE GENOMIC DNA]</scope>
    <source>
        <strain evidence="9">NM7</strain>
    </source>
</reference>
<dbReference type="SUPFAM" id="SSF49899">
    <property type="entry name" value="Concanavalin A-like lectins/glucanases"/>
    <property type="match status" value="1"/>
</dbReference>
<dbReference type="AlphaFoldDB" id="A0A170YQH2"/>
<comment type="similarity">
    <text evidence="1 6">Belongs to the glycosyl hydrolase 43 family.</text>
</comment>
<name>A0A170YQH2_9BACT</name>
<organism evidence="8 9">
    <name type="scientific">Paludibacter jiangxiensis</name>
    <dbReference type="NCBI Taxonomy" id="681398"/>
    <lineage>
        <taxon>Bacteria</taxon>
        <taxon>Pseudomonadati</taxon>
        <taxon>Bacteroidota</taxon>
        <taxon>Bacteroidia</taxon>
        <taxon>Bacteroidales</taxon>
        <taxon>Paludibacteraceae</taxon>
        <taxon>Paludibacter</taxon>
    </lineage>
</organism>
<evidence type="ECO:0000256" key="4">
    <source>
        <dbReference type="PIRSR" id="PIRSR606710-1"/>
    </source>
</evidence>
<feature type="active site" description="Proton donor" evidence="4">
    <location>
        <position position="195"/>
    </location>
</feature>
<gene>
    <name evidence="8" type="ORF">PJIAN_1570</name>
</gene>
<feature type="site" description="Important for catalytic activity, responsible for pKa modulation of the active site Glu and correct orientation of both the proton donor and substrate" evidence="5">
    <location>
        <position position="140"/>
    </location>
</feature>
<sequence>MKQLFFGLLIMAFALHALGVTKQSIYKKIDNQTYTNPVLGGDYPDPSILRVGNDFYMTHSSFNYYPGLLIWHSTDLIHWERVTHALNKNVGSVWAPDFVKVKDTYYIYFPAGGTLWAVYAKSPAGPWSEPVDLKIHGFIDPGHLVAQDGTRYLYLSNGYYIKLTADGLAADGEAVKFYEGWQFPQTWSTECFCMESPKANYHNGYYYQTVAEGGTAGPATSHMVVTARSKNPLGPWENSPYNPIIHTENRDETWWSQGHGTLVDDASGKWWILYHAYEKGFHTLGRQTLMLPVEWTKDGWFRIPQGVKSGNKIQKPQGIPSNDGIGLSDNFSGNTLGLQWQFYKLFKPERVRVADGKLTLTAEGNSFADSSPLLVNAADKKYEIIVEYAIEDGVTAGLTLYYNEKANVRLAVDSKQASVIVQQSRKAHYPSLAGNHGFLRILNENNEVSFYQSADGKNWTKFDRSIDISGYNHNVFAEFLSLRAGLFAFGNGKAVFRNFIYNK</sequence>
<dbReference type="CDD" id="cd09002">
    <property type="entry name" value="GH43_XYL-like"/>
    <property type="match status" value="1"/>
</dbReference>
<dbReference type="SUPFAM" id="SSF75005">
    <property type="entry name" value="Arabinanase/levansucrase/invertase"/>
    <property type="match status" value="1"/>
</dbReference>
<evidence type="ECO:0000256" key="1">
    <source>
        <dbReference type="ARBA" id="ARBA00009865"/>
    </source>
</evidence>
<dbReference type="InterPro" id="IPR013320">
    <property type="entry name" value="ConA-like_dom_sf"/>
</dbReference>
<dbReference type="Pfam" id="PF04616">
    <property type="entry name" value="Glyco_hydro_43"/>
    <property type="match status" value="1"/>
</dbReference>
<proteinExistence type="inferred from homology"/>